<dbReference type="CDD" id="cd06575">
    <property type="entry name" value="PASTA_Pbp2x-like_2"/>
    <property type="match status" value="1"/>
</dbReference>
<dbReference type="Pfam" id="PF03793">
    <property type="entry name" value="PASTA"/>
    <property type="match status" value="1"/>
</dbReference>
<feature type="transmembrane region" description="Helical" evidence="5">
    <location>
        <begin position="12"/>
        <end position="32"/>
    </location>
</feature>
<comment type="caution">
    <text evidence="7">The sequence shown here is derived from an EMBL/GenBank/DDBJ whole genome shotgun (WGS) entry which is preliminary data.</text>
</comment>
<evidence type="ECO:0000256" key="2">
    <source>
        <dbReference type="ARBA" id="ARBA00007171"/>
    </source>
</evidence>
<dbReference type="Gene3D" id="3.40.710.10">
    <property type="entry name" value="DD-peptidase/beta-lactamase superfamily"/>
    <property type="match status" value="1"/>
</dbReference>
<feature type="domain" description="PASTA" evidence="6">
    <location>
        <begin position="600"/>
        <end position="659"/>
    </location>
</feature>
<organism evidence="7 8">
    <name type="scientific">Jeotgalibacillus proteolyticus</name>
    <dbReference type="NCBI Taxonomy" id="2082395"/>
    <lineage>
        <taxon>Bacteria</taxon>
        <taxon>Bacillati</taxon>
        <taxon>Bacillota</taxon>
        <taxon>Bacilli</taxon>
        <taxon>Bacillales</taxon>
        <taxon>Caryophanaceae</taxon>
        <taxon>Jeotgalibacillus</taxon>
    </lineage>
</organism>
<dbReference type="EMBL" id="PREZ01000001">
    <property type="protein sequence ID" value="PPA72487.1"/>
    <property type="molecule type" value="Genomic_DNA"/>
</dbReference>
<dbReference type="AlphaFoldDB" id="A0A2S5GHF9"/>
<proteinExistence type="inferred from homology"/>
<dbReference type="SUPFAM" id="SSF54184">
    <property type="entry name" value="Penicillin-binding protein 2x (pbp-2x), c-terminal domain"/>
    <property type="match status" value="2"/>
</dbReference>
<dbReference type="InterPro" id="IPR005311">
    <property type="entry name" value="PBP_dimer"/>
</dbReference>
<reference evidence="7 8" key="1">
    <citation type="submission" date="2018-02" db="EMBL/GenBank/DDBJ databases">
        <title>Jeotgalibacillus proteolyticum sp. nov. a protease producing bacterium isolated from ocean sediments of Laizhou Bay.</title>
        <authorList>
            <person name="Li Y."/>
        </authorList>
    </citation>
    <scope>NUCLEOTIDE SEQUENCE [LARGE SCALE GENOMIC DNA]</scope>
    <source>
        <strain evidence="7 8">22-7</strain>
    </source>
</reference>
<dbReference type="Proteomes" id="UP000239047">
    <property type="component" value="Unassembled WGS sequence"/>
</dbReference>
<dbReference type="Pfam" id="PF03717">
    <property type="entry name" value="PBP_dimer"/>
    <property type="match status" value="1"/>
</dbReference>
<dbReference type="PANTHER" id="PTHR30627">
    <property type="entry name" value="PEPTIDOGLYCAN D,D-TRANSPEPTIDASE"/>
    <property type="match status" value="1"/>
</dbReference>
<dbReference type="InterPro" id="IPR012338">
    <property type="entry name" value="Beta-lactam/transpept-like"/>
</dbReference>
<evidence type="ECO:0000313" key="7">
    <source>
        <dbReference type="EMBL" id="PPA72487.1"/>
    </source>
</evidence>
<dbReference type="InterPro" id="IPR001460">
    <property type="entry name" value="PCN-bd_Tpept"/>
</dbReference>
<keyword evidence="8" id="KW-1185">Reference proteome</keyword>
<sequence length="752" mass="82399">MPILKAIKQNWGAYLLFMVFGALFFVLLTRFLTLQITGEAEGRDLAAQAQAQYERERILEAERGKIVDRNGDVIAEDTSTYKIVAILNEDMTTNANDPHHVVDPEKTASTLADYLEIPREQILSTLNEGAKENRFQVEFGTEGKDIPLEIKNKIEDEDLPGIFFLQDLKRFYPNGIFSSHLIGFARPEEQDDGTVNAVGQMGIEKNLDNYLKGTNGKFEFETDARGYLLPSSNQNMKKAKDGNDVYLTLDKKIQTFLEDAMSQVAEEYSPKQMYGIVADPKTGEILAMSQRPTFDPDTREGLSDNWYNQIVESTFEPGSTFKTFSLAAAVEEGVFNPNATYPSGTYDVLGTLIRDHNNGAGWGEISYLEGVQRSSNVAFAKLLDLMGEDRYQKYLEAFGFGAQTGIDLPNEAAGNILYHWPIEKVTTVFGQGTTVTPLQMIQAQTAIASDGKMKTPYVISKIVDPNTSETVHKGEPEISGEPISAETAAAVREYLASTVTSENGTGQPFKIPGYDVSGKSGTAQIPDSASGKYMQGRENYLFSFMGMAPADDPELIVYVAVQQPSLPETEIGSVPVSKVFNSVMQNSLKYMNIHPAEASSAEPVKIEDYEGESISQTEESLKEQGVNPIILGTGSKIIGQSTSNETLLAGEKLILLTDGDLTIPDLTGWSVRDVLKVAGLADLELSMSGSGYATKQSIVPDAPINGSEPLIVSFSSNEHMVNQQPSDGDEEEQSEEHIEEGINVEEDIVPQD</sequence>
<name>A0A2S5GHF9_9BACL</name>
<dbReference type="Gene3D" id="3.30.70.2110">
    <property type="match status" value="1"/>
</dbReference>
<comment type="similarity">
    <text evidence="2">Belongs to the transpeptidase family.</text>
</comment>
<feature type="compositionally biased region" description="Acidic residues" evidence="4">
    <location>
        <begin position="741"/>
        <end position="752"/>
    </location>
</feature>
<evidence type="ECO:0000256" key="5">
    <source>
        <dbReference type="SAM" id="Phobius"/>
    </source>
</evidence>
<feature type="region of interest" description="Disordered" evidence="4">
    <location>
        <begin position="717"/>
        <end position="752"/>
    </location>
</feature>
<evidence type="ECO:0000313" key="8">
    <source>
        <dbReference type="Proteomes" id="UP000239047"/>
    </source>
</evidence>
<dbReference type="SUPFAM" id="SSF56519">
    <property type="entry name" value="Penicillin binding protein dimerisation domain"/>
    <property type="match status" value="1"/>
</dbReference>
<gene>
    <name evidence="7" type="ORF">C4B60_01820</name>
</gene>
<protein>
    <submittedName>
        <fullName evidence="7">Penicillin-binding protein</fullName>
    </submittedName>
</protein>
<dbReference type="GO" id="GO:0005886">
    <property type="term" value="C:plasma membrane"/>
    <property type="evidence" value="ECO:0007669"/>
    <property type="project" value="TreeGrafter"/>
</dbReference>
<keyword evidence="5" id="KW-0812">Transmembrane</keyword>
<evidence type="ECO:0000256" key="3">
    <source>
        <dbReference type="ARBA" id="ARBA00023136"/>
    </source>
</evidence>
<dbReference type="Gene3D" id="2.20.70.70">
    <property type="match status" value="1"/>
</dbReference>
<dbReference type="InterPro" id="IPR005543">
    <property type="entry name" value="PASTA_dom"/>
</dbReference>
<accession>A0A2S5GHF9</accession>
<dbReference type="SUPFAM" id="SSF56601">
    <property type="entry name" value="beta-lactamase/transpeptidase-like"/>
    <property type="match status" value="1"/>
</dbReference>
<dbReference type="CDD" id="cd06576">
    <property type="entry name" value="PASTA_Pbp2x-like_1"/>
    <property type="match status" value="1"/>
</dbReference>
<dbReference type="SMART" id="SM00740">
    <property type="entry name" value="PASTA"/>
    <property type="match status" value="2"/>
</dbReference>
<dbReference type="PROSITE" id="PS51178">
    <property type="entry name" value="PASTA"/>
    <property type="match status" value="1"/>
</dbReference>
<evidence type="ECO:0000256" key="1">
    <source>
        <dbReference type="ARBA" id="ARBA00004370"/>
    </source>
</evidence>
<dbReference type="GO" id="GO:0071555">
    <property type="term" value="P:cell wall organization"/>
    <property type="evidence" value="ECO:0007669"/>
    <property type="project" value="TreeGrafter"/>
</dbReference>
<evidence type="ECO:0000256" key="4">
    <source>
        <dbReference type="SAM" id="MobiDB-lite"/>
    </source>
</evidence>
<evidence type="ECO:0000259" key="6">
    <source>
        <dbReference type="PROSITE" id="PS51178"/>
    </source>
</evidence>
<dbReference type="OrthoDB" id="9770103at2"/>
<keyword evidence="3 5" id="KW-0472">Membrane</keyword>
<dbReference type="GO" id="GO:0008658">
    <property type="term" value="F:penicillin binding"/>
    <property type="evidence" value="ECO:0007669"/>
    <property type="project" value="InterPro"/>
</dbReference>
<dbReference type="Gene3D" id="3.90.1310.10">
    <property type="entry name" value="Penicillin-binding protein 2a (Domain 2)"/>
    <property type="match status" value="1"/>
</dbReference>
<dbReference type="Pfam" id="PF00905">
    <property type="entry name" value="Transpeptidase"/>
    <property type="match status" value="1"/>
</dbReference>
<keyword evidence="5" id="KW-1133">Transmembrane helix</keyword>
<dbReference type="PANTHER" id="PTHR30627:SF26">
    <property type="entry name" value="PENICILLIN-BINDING PROTEIN 2B"/>
    <property type="match status" value="1"/>
</dbReference>
<comment type="subcellular location">
    <subcellularLocation>
        <location evidence="1">Membrane</location>
    </subcellularLocation>
</comment>
<dbReference type="FunFam" id="3.40.710.10:FF:000026">
    <property type="entry name" value="Penicillin-binding protein 1"/>
    <property type="match status" value="1"/>
</dbReference>
<dbReference type="InterPro" id="IPR036138">
    <property type="entry name" value="PBP_dimer_sf"/>
</dbReference>
<dbReference type="InterPro" id="IPR050515">
    <property type="entry name" value="Beta-lactam/transpept"/>
</dbReference>